<proteinExistence type="predicted"/>
<reference evidence="2" key="1">
    <citation type="journal article" date="2014" name="Front. Microbiol.">
        <title>High frequency of phylogenetically diverse reductive dehalogenase-homologous genes in deep subseafloor sedimentary metagenomes.</title>
        <authorList>
            <person name="Kawai M."/>
            <person name="Futagami T."/>
            <person name="Toyoda A."/>
            <person name="Takaki Y."/>
            <person name="Nishi S."/>
            <person name="Hori S."/>
            <person name="Arai W."/>
            <person name="Tsubouchi T."/>
            <person name="Morono Y."/>
            <person name="Uchiyama I."/>
            <person name="Ito T."/>
            <person name="Fujiyama A."/>
            <person name="Inagaki F."/>
            <person name="Takami H."/>
        </authorList>
    </citation>
    <scope>NUCLEOTIDE SEQUENCE</scope>
    <source>
        <strain evidence="2">Expedition CK06-06</strain>
    </source>
</reference>
<dbReference type="AlphaFoldDB" id="X0W4Q3"/>
<evidence type="ECO:0000256" key="1">
    <source>
        <dbReference type="SAM" id="MobiDB-lite"/>
    </source>
</evidence>
<comment type="caution">
    <text evidence="2">The sequence shown here is derived from an EMBL/GenBank/DDBJ whole genome shotgun (WGS) entry which is preliminary data.</text>
</comment>
<feature type="non-terminal residue" evidence="2">
    <location>
        <position position="1"/>
    </location>
</feature>
<dbReference type="EMBL" id="BARS01030797">
    <property type="protein sequence ID" value="GAG25854.1"/>
    <property type="molecule type" value="Genomic_DNA"/>
</dbReference>
<sequence length="133" mass="15342">EDLFRLINRPYAECSLGEIIAALTLFRKEYKGKLALQMMFVQANKEQAPQMAKIAEQLCPDEVQINTPLRPCSVRPLSPEEISAIRQSFSDFERVVTVYEASTPDVVPMNKEETLRRRPKPWKNMGKLEQDDE</sequence>
<name>X0W4Q3_9ZZZZ</name>
<evidence type="ECO:0000313" key="2">
    <source>
        <dbReference type="EMBL" id="GAG25854.1"/>
    </source>
</evidence>
<gene>
    <name evidence="2" type="ORF">S01H1_47990</name>
</gene>
<protein>
    <submittedName>
        <fullName evidence="2">Uncharacterized protein</fullName>
    </submittedName>
</protein>
<feature type="region of interest" description="Disordered" evidence="1">
    <location>
        <begin position="110"/>
        <end position="133"/>
    </location>
</feature>
<accession>X0W4Q3</accession>
<organism evidence="2">
    <name type="scientific">marine sediment metagenome</name>
    <dbReference type="NCBI Taxonomy" id="412755"/>
    <lineage>
        <taxon>unclassified sequences</taxon>
        <taxon>metagenomes</taxon>
        <taxon>ecological metagenomes</taxon>
    </lineage>
</organism>